<name>A0A2D3WGJ0_9BACT</name>
<evidence type="ECO:0000256" key="1">
    <source>
        <dbReference type="ARBA" id="ARBA00022553"/>
    </source>
</evidence>
<keyword evidence="3" id="KW-0805">Transcription regulation</keyword>
<dbReference type="InterPro" id="IPR039420">
    <property type="entry name" value="WalR-like"/>
</dbReference>
<dbReference type="InterPro" id="IPR011006">
    <property type="entry name" value="CheY-like_superfamily"/>
</dbReference>
<sequence>MVIRIWTQGRIVQSNLLMMKNKSILFVEDDIIVRTHIASTLQMLFCNVYCAQNGEEGFNMYEDSRPDIVLTDIQMPKQDGMKLIAQIRRIDYATPIVILTGYDDKHLILKAVNLAVDGYLIKPIEFSSLVKTLSQAIKRMHNTPNLITLNEHLFFNRDTKEFYYNNAIYRLSTKELELVELLIDNHHRILSKQAIELSLWNRDIPCESAVKNLVLRIRKKLGDTLIFSQRGLGYRININDARYFGDMG</sequence>
<keyword evidence="1 6" id="KW-0597">Phosphoprotein</keyword>
<proteinExistence type="predicted"/>
<evidence type="ECO:0000256" key="2">
    <source>
        <dbReference type="ARBA" id="ARBA00023012"/>
    </source>
</evidence>
<dbReference type="Gene3D" id="3.40.50.2300">
    <property type="match status" value="1"/>
</dbReference>
<evidence type="ECO:0000256" key="6">
    <source>
        <dbReference type="PROSITE-ProRule" id="PRU00169"/>
    </source>
</evidence>
<dbReference type="CDD" id="cd17536">
    <property type="entry name" value="REC_YesN-like"/>
    <property type="match status" value="1"/>
</dbReference>
<dbReference type="PROSITE" id="PS51755">
    <property type="entry name" value="OMPR_PHOB"/>
    <property type="match status" value="1"/>
</dbReference>
<evidence type="ECO:0000256" key="4">
    <source>
        <dbReference type="ARBA" id="ARBA00023125"/>
    </source>
</evidence>
<dbReference type="Proteomes" id="UP000231638">
    <property type="component" value="Unassembled WGS sequence"/>
</dbReference>
<dbReference type="PANTHER" id="PTHR48111">
    <property type="entry name" value="REGULATOR OF RPOS"/>
    <property type="match status" value="1"/>
</dbReference>
<evidence type="ECO:0000256" key="7">
    <source>
        <dbReference type="PROSITE-ProRule" id="PRU01091"/>
    </source>
</evidence>
<evidence type="ECO:0000259" key="8">
    <source>
        <dbReference type="PROSITE" id="PS50110"/>
    </source>
</evidence>
<dbReference type="SUPFAM" id="SSF52172">
    <property type="entry name" value="CheY-like"/>
    <property type="match status" value="1"/>
</dbReference>
<dbReference type="CDD" id="cd00383">
    <property type="entry name" value="trans_reg_C"/>
    <property type="match status" value="1"/>
</dbReference>
<feature type="domain" description="Response regulatory" evidence="8">
    <location>
        <begin position="23"/>
        <end position="137"/>
    </location>
</feature>
<dbReference type="AlphaFoldDB" id="A0A2D3WGJ0"/>
<feature type="DNA-binding region" description="OmpR/PhoB-type" evidence="7">
    <location>
        <begin position="144"/>
        <end position="238"/>
    </location>
</feature>
<feature type="domain" description="OmpR/PhoB-type" evidence="9">
    <location>
        <begin position="144"/>
        <end position="238"/>
    </location>
</feature>
<keyword evidence="4 7" id="KW-0238">DNA-binding</keyword>
<dbReference type="GO" id="GO:0000156">
    <property type="term" value="F:phosphorelay response regulator activity"/>
    <property type="evidence" value="ECO:0007669"/>
    <property type="project" value="TreeGrafter"/>
</dbReference>
<protein>
    <submittedName>
        <fullName evidence="10">DNA-binding response regulator</fullName>
    </submittedName>
</protein>
<accession>A0A2D3WGJ0</accession>
<dbReference type="EMBL" id="DLUG01000164">
    <property type="protein sequence ID" value="DAB36199.1"/>
    <property type="molecule type" value="Genomic_DNA"/>
</dbReference>
<dbReference type="PROSITE" id="PS50110">
    <property type="entry name" value="RESPONSE_REGULATORY"/>
    <property type="match status" value="1"/>
</dbReference>
<reference evidence="10 11" key="1">
    <citation type="journal article" date="2017" name="Front. Microbiol.">
        <title>Comparative Genomic Analysis of the Class Epsilonproteobacteria and Proposed Reclassification to Epsilonbacteraeota (phyl. nov.).</title>
        <authorList>
            <person name="Waite D.W."/>
            <person name="Vanwonterghem I."/>
            <person name="Rinke C."/>
            <person name="Parks D.H."/>
            <person name="Zhang Y."/>
            <person name="Takai K."/>
            <person name="Sievert S.M."/>
            <person name="Simon J."/>
            <person name="Campbell B.J."/>
            <person name="Hanson T.E."/>
            <person name="Woyke T."/>
            <person name="Klotz M.G."/>
            <person name="Hugenholtz P."/>
        </authorList>
    </citation>
    <scope>NUCLEOTIDE SEQUENCE [LARGE SCALE GENOMIC DNA]</scope>
    <source>
        <strain evidence="10">UBA11420</strain>
    </source>
</reference>
<evidence type="ECO:0000313" key="11">
    <source>
        <dbReference type="Proteomes" id="UP000231638"/>
    </source>
</evidence>
<keyword evidence="2" id="KW-0902">Two-component regulatory system</keyword>
<dbReference type="STRING" id="366522.GCA_001548055_02428"/>
<dbReference type="GO" id="GO:0005829">
    <property type="term" value="C:cytosol"/>
    <property type="evidence" value="ECO:0007669"/>
    <property type="project" value="TreeGrafter"/>
</dbReference>
<gene>
    <name evidence="10" type="ORF">CFH80_06135</name>
</gene>
<organism evidence="10 11">
    <name type="scientific">Sulfurospirillum cavolei</name>
    <dbReference type="NCBI Taxonomy" id="366522"/>
    <lineage>
        <taxon>Bacteria</taxon>
        <taxon>Pseudomonadati</taxon>
        <taxon>Campylobacterota</taxon>
        <taxon>Epsilonproteobacteria</taxon>
        <taxon>Campylobacterales</taxon>
        <taxon>Sulfurospirillaceae</taxon>
        <taxon>Sulfurospirillum</taxon>
    </lineage>
</organism>
<dbReference type="Pfam" id="PF00486">
    <property type="entry name" value="Trans_reg_C"/>
    <property type="match status" value="1"/>
</dbReference>
<dbReference type="GO" id="GO:0006355">
    <property type="term" value="P:regulation of DNA-templated transcription"/>
    <property type="evidence" value="ECO:0007669"/>
    <property type="project" value="InterPro"/>
</dbReference>
<dbReference type="GO" id="GO:0000976">
    <property type="term" value="F:transcription cis-regulatory region binding"/>
    <property type="evidence" value="ECO:0007669"/>
    <property type="project" value="TreeGrafter"/>
</dbReference>
<evidence type="ECO:0000256" key="3">
    <source>
        <dbReference type="ARBA" id="ARBA00023015"/>
    </source>
</evidence>
<keyword evidence="5" id="KW-0804">Transcription</keyword>
<dbReference type="SMART" id="SM00862">
    <property type="entry name" value="Trans_reg_C"/>
    <property type="match status" value="1"/>
</dbReference>
<dbReference type="SMART" id="SM00448">
    <property type="entry name" value="REC"/>
    <property type="match status" value="1"/>
</dbReference>
<dbReference type="InterPro" id="IPR036388">
    <property type="entry name" value="WH-like_DNA-bd_sf"/>
</dbReference>
<dbReference type="Pfam" id="PF00072">
    <property type="entry name" value="Response_reg"/>
    <property type="match status" value="1"/>
</dbReference>
<comment type="caution">
    <text evidence="10">The sequence shown here is derived from an EMBL/GenBank/DDBJ whole genome shotgun (WGS) entry which is preliminary data.</text>
</comment>
<dbReference type="GO" id="GO:0032993">
    <property type="term" value="C:protein-DNA complex"/>
    <property type="evidence" value="ECO:0007669"/>
    <property type="project" value="TreeGrafter"/>
</dbReference>
<dbReference type="PANTHER" id="PTHR48111:SF1">
    <property type="entry name" value="TWO-COMPONENT RESPONSE REGULATOR ORR33"/>
    <property type="match status" value="1"/>
</dbReference>
<dbReference type="InterPro" id="IPR001789">
    <property type="entry name" value="Sig_transdc_resp-reg_receiver"/>
</dbReference>
<evidence type="ECO:0000313" key="10">
    <source>
        <dbReference type="EMBL" id="DAB36199.1"/>
    </source>
</evidence>
<dbReference type="Gene3D" id="1.10.10.10">
    <property type="entry name" value="Winged helix-like DNA-binding domain superfamily/Winged helix DNA-binding domain"/>
    <property type="match status" value="1"/>
</dbReference>
<feature type="modified residue" description="4-aspartylphosphate" evidence="6">
    <location>
        <position position="72"/>
    </location>
</feature>
<dbReference type="InterPro" id="IPR001867">
    <property type="entry name" value="OmpR/PhoB-type_DNA-bd"/>
</dbReference>
<evidence type="ECO:0000256" key="5">
    <source>
        <dbReference type="ARBA" id="ARBA00023163"/>
    </source>
</evidence>
<evidence type="ECO:0000259" key="9">
    <source>
        <dbReference type="PROSITE" id="PS51755"/>
    </source>
</evidence>